<protein>
    <submittedName>
        <fullName evidence="1">Uncharacterized protein</fullName>
    </submittedName>
</protein>
<dbReference type="RefSeq" id="WP_261234744.1">
    <property type="nucleotide sequence ID" value="NZ_JAMXFA010000005.1"/>
</dbReference>
<proteinExistence type="predicted"/>
<evidence type="ECO:0000313" key="2">
    <source>
        <dbReference type="Proteomes" id="UP001525961"/>
    </source>
</evidence>
<name>A0ABT2N2Z7_9CYAN</name>
<dbReference type="EMBL" id="JAMXFA010000005">
    <property type="protein sequence ID" value="MCT7977059.1"/>
    <property type="molecule type" value="Genomic_DNA"/>
</dbReference>
<organism evidence="1 2">
    <name type="scientific">Laspinema olomoucense D3b</name>
    <dbReference type="NCBI Taxonomy" id="2953688"/>
    <lineage>
        <taxon>Bacteria</taxon>
        <taxon>Bacillati</taxon>
        <taxon>Cyanobacteriota</taxon>
        <taxon>Cyanophyceae</taxon>
        <taxon>Oscillatoriophycideae</taxon>
        <taxon>Oscillatoriales</taxon>
        <taxon>Laspinemataceae</taxon>
        <taxon>Laspinema</taxon>
        <taxon>Laspinema olomoucense</taxon>
    </lineage>
</organism>
<reference evidence="1 2" key="1">
    <citation type="journal article" date="2022" name="Front. Microbiol.">
        <title>High genomic differentiation and limited gene flow indicate recent cryptic speciation within the genus Laspinema (cyanobacteria).</title>
        <authorList>
            <person name="Stanojkovic A."/>
            <person name="Skoupy S."/>
            <person name="Skaloud P."/>
            <person name="Dvorak P."/>
        </authorList>
    </citation>
    <scope>NUCLEOTIDE SEQUENCE [LARGE SCALE GENOMIC DNA]</scope>
    <source>
        <strain evidence="1 2">D3b</strain>
    </source>
</reference>
<keyword evidence="2" id="KW-1185">Reference proteome</keyword>
<dbReference type="Proteomes" id="UP001525961">
    <property type="component" value="Unassembled WGS sequence"/>
</dbReference>
<comment type="caution">
    <text evidence="1">The sequence shown here is derived from an EMBL/GenBank/DDBJ whole genome shotgun (WGS) entry which is preliminary data.</text>
</comment>
<sequence>MSKEMRLSRYQDLGLPNFRKTIVELSKLLVQVWLDEEPGKIFKEEIMTLGLHQALENQHIFFPAEWFIAELDPDSFLGSIQMSEAGMWSKPGNEGGLEMILKIPYAPWPQTGVTEAELQVWIERCNVWLKEAKYENPEHPFPLPPNPYIPLATTC</sequence>
<gene>
    <name evidence="1" type="ORF">NG792_04875</name>
</gene>
<accession>A0ABT2N2Z7</accession>
<evidence type="ECO:0000313" key="1">
    <source>
        <dbReference type="EMBL" id="MCT7977059.1"/>
    </source>
</evidence>